<dbReference type="InterPro" id="IPR041208">
    <property type="entry name" value="Cap15"/>
</dbReference>
<keyword evidence="4" id="KW-1185">Reference proteome</keyword>
<dbReference type="KEGG" id="rli:RLO149_c010820"/>
<keyword evidence="1" id="KW-0472">Membrane</keyword>
<dbReference type="Proteomes" id="UP000001353">
    <property type="component" value="Chromosome"/>
</dbReference>
<dbReference type="Pfam" id="PF18153">
    <property type="entry name" value="Cap15_CD_rec"/>
    <property type="match status" value="1"/>
</dbReference>
<keyword evidence="1" id="KW-0812">Transmembrane</keyword>
<dbReference type="RefSeq" id="WP_013961027.1">
    <property type="nucleotide sequence ID" value="NC_015730.1"/>
</dbReference>
<keyword evidence="1" id="KW-1133">Transmembrane helix</keyword>
<organism evidence="3 4">
    <name type="scientific">Roseobacter litoralis (strain ATCC 49566 / DSM 6996 / JCM 21268 / NBRC 15278 / OCh 149)</name>
    <dbReference type="NCBI Taxonomy" id="391595"/>
    <lineage>
        <taxon>Bacteria</taxon>
        <taxon>Pseudomonadati</taxon>
        <taxon>Pseudomonadota</taxon>
        <taxon>Alphaproteobacteria</taxon>
        <taxon>Rhodobacterales</taxon>
        <taxon>Roseobacteraceae</taxon>
        <taxon>Roseobacter</taxon>
    </lineage>
</organism>
<feature type="transmembrane region" description="Helical" evidence="1">
    <location>
        <begin position="20"/>
        <end position="42"/>
    </location>
</feature>
<dbReference type="HOGENOM" id="CLU_1218612_0_0_5"/>
<sequence length="196" mass="22628">MNFAFFQPQSDPSKWPRTLTATPGTFGLLIGFLGATPTWRWFWKKFPKLNEWVFPDLNGEWETVMMSNICVMAESHPDFKNADTDKISYEISGKFTIKQNWFRIKILYDATNKYTKSRTLVVQPKRDADKDCFSLAYIYVAETIAPQKTDEQHHFGAAMLEVNPDWQVLSGPYWTNRNAQKGLNTAGTLEAKRLSQ</sequence>
<evidence type="ECO:0000259" key="2">
    <source>
        <dbReference type="Pfam" id="PF18153"/>
    </source>
</evidence>
<evidence type="ECO:0000313" key="3">
    <source>
        <dbReference type="EMBL" id="AEI93089.1"/>
    </source>
</evidence>
<evidence type="ECO:0000313" key="4">
    <source>
        <dbReference type="Proteomes" id="UP000001353"/>
    </source>
</evidence>
<gene>
    <name evidence="3" type="ordered locus">RLO149_c010820</name>
</gene>
<protein>
    <recommendedName>
        <fullName evidence="2">CD-NTase-associated protein 15 domain-containing protein</fullName>
    </recommendedName>
</protein>
<dbReference type="EMBL" id="CP002623">
    <property type="protein sequence ID" value="AEI93089.1"/>
    <property type="molecule type" value="Genomic_DNA"/>
</dbReference>
<dbReference type="eggNOG" id="ENOG50333A0">
    <property type="taxonomic scope" value="Bacteria"/>
</dbReference>
<evidence type="ECO:0000256" key="1">
    <source>
        <dbReference type="SAM" id="Phobius"/>
    </source>
</evidence>
<dbReference type="AlphaFoldDB" id="F7ZB96"/>
<name>F7ZB96_ROSLO</name>
<proteinExistence type="predicted"/>
<reference evidence="3 4" key="1">
    <citation type="journal article" date="2011" name="BMC Genomics">
        <title>Comparative genome analysis and genome-guided physiological analysis of Roseobacter litoralis.</title>
        <authorList>
            <person name="Kalhoefer D."/>
            <person name="Thole S."/>
            <person name="Voget S."/>
            <person name="Lehmann R."/>
            <person name="Liesegang H."/>
            <person name="Wollher A."/>
            <person name="Daniel R."/>
            <person name="Simon M."/>
            <person name="Brinkhoff T."/>
        </authorList>
    </citation>
    <scope>NUCLEOTIDE SEQUENCE [LARGE SCALE GENOMIC DNA]</scope>
    <source>
        <strain evidence="4">ATCC 49566 / DSM 6996 / JCM 21268 / NBRC 15278 / OCh 149</strain>
    </source>
</reference>
<accession>F7ZB96</accession>
<dbReference type="STRING" id="391595.RLO149_c010820"/>
<dbReference type="OrthoDB" id="8453584at2"/>
<feature type="domain" description="CD-NTase-associated protein 15" evidence="2">
    <location>
        <begin position="54"/>
        <end position="193"/>
    </location>
</feature>